<keyword evidence="5" id="KW-0804">Transcription</keyword>
<dbReference type="InterPro" id="IPR025944">
    <property type="entry name" value="Sigma_54_int_dom_CS"/>
</dbReference>
<dbReference type="InterPro" id="IPR025943">
    <property type="entry name" value="Sigma_54_int_dom_ATP-bd_2"/>
</dbReference>
<dbReference type="FunFam" id="3.40.50.300:FF:000006">
    <property type="entry name" value="DNA-binding transcriptional regulator NtrC"/>
    <property type="match status" value="1"/>
</dbReference>
<dbReference type="Pfam" id="PF25601">
    <property type="entry name" value="AAA_lid_14"/>
    <property type="match status" value="1"/>
</dbReference>
<dbReference type="InterPro" id="IPR027417">
    <property type="entry name" value="P-loop_NTPase"/>
</dbReference>
<dbReference type="SMART" id="SM00382">
    <property type="entry name" value="AAA"/>
    <property type="match status" value="1"/>
</dbReference>
<dbReference type="InterPro" id="IPR000014">
    <property type="entry name" value="PAS"/>
</dbReference>
<dbReference type="InterPro" id="IPR003593">
    <property type="entry name" value="AAA+_ATPase"/>
</dbReference>
<dbReference type="PROSITE" id="PS00688">
    <property type="entry name" value="SIGMA54_INTERACT_3"/>
    <property type="match status" value="1"/>
</dbReference>
<dbReference type="RefSeq" id="WP_003444613.1">
    <property type="nucleotide sequence ID" value="NZ_ANZB01000005.1"/>
</dbReference>
<dbReference type="Pfam" id="PF08461">
    <property type="entry name" value="WHD_RNase_R"/>
    <property type="match status" value="1"/>
</dbReference>
<dbReference type="Pfam" id="PF00158">
    <property type="entry name" value="Sigma54_activat"/>
    <property type="match status" value="1"/>
</dbReference>
<evidence type="ECO:0000313" key="10">
    <source>
        <dbReference type="Proteomes" id="UP000030905"/>
    </source>
</evidence>
<dbReference type="Gene3D" id="3.30.450.20">
    <property type="entry name" value="PAS domain"/>
    <property type="match status" value="1"/>
</dbReference>
<dbReference type="GO" id="GO:0005524">
    <property type="term" value="F:ATP binding"/>
    <property type="evidence" value="ECO:0007669"/>
    <property type="project" value="UniProtKB-KW"/>
</dbReference>
<protein>
    <submittedName>
        <fullName evidence="8">Putative sigma54 specific transcriptional regulator with PAS/PAC sensor</fullName>
    </submittedName>
    <submittedName>
        <fullName evidence="7">Signal-transduction and transcriptional-control protein</fullName>
    </submittedName>
</protein>
<reference evidence="7 10" key="1">
    <citation type="journal article" date="2015" name="Genome Announc.">
        <title>Complete Genome Sequence of the Nitrogen-Fixing and Solvent-Producing Clostridium pasteurianum DSM 525.</title>
        <authorList>
            <person name="Poehlein A."/>
            <person name="Grosse-Honebrink A."/>
            <person name="Zhang Y."/>
            <person name="Minton N.P."/>
            <person name="Daniel R."/>
        </authorList>
    </citation>
    <scope>NUCLEOTIDE SEQUENCE [LARGE SCALE GENOMIC DNA]</scope>
    <source>
        <strain evidence="7">DSM 525</strain>
        <strain evidence="10">DSM 525 / ATCC 6013</strain>
    </source>
</reference>
<dbReference type="EMBL" id="CP009268">
    <property type="protein sequence ID" value="AJA51143.1"/>
    <property type="molecule type" value="Genomic_DNA"/>
</dbReference>
<dbReference type="InterPro" id="IPR002078">
    <property type="entry name" value="Sigma_54_int"/>
</dbReference>
<evidence type="ECO:0000256" key="4">
    <source>
        <dbReference type="ARBA" id="ARBA00023125"/>
    </source>
</evidence>
<dbReference type="Gene3D" id="3.40.50.300">
    <property type="entry name" value="P-loop containing nucleotide triphosphate hydrolases"/>
    <property type="match status" value="1"/>
</dbReference>
<dbReference type="SUPFAM" id="SSF55785">
    <property type="entry name" value="PYP-like sensor domain (PAS domain)"/>
    <property type="match status" value="1"/>
</dbReference>
<dbReference type="PROSITE" id="PS00676">
    <property type="entry name" value="SIGMA54_INTERACT_2"/>
    <property type="match status" value="1"/>
</dbReference>
<reference evidence="8 9" key="3">
    <citation type="journal article" name="Genome Announc.">
        <title>Improved Draft Genome Sequence of Clostridium pasteurianum Strain ATCC 6013 (DSM 525) Using a Hybrid Next-Generation Sequencing Approach.</title>
        <authorList>
            <person name="Pyne M.E."/>
            <person name="Utturkar S."/>
            <person name="Brown S.D."/>
            <person name="Moo-Young M."/>
            <person name="Chung D.A."/>
            <person name="Chou C.P."/>
        </authorList>
    </citation>
    <scope>NUCLEOTIDE SEQUENCE [LARGE SCALE GENOMIC DNA]</scope>
    <source>
        <strain evidence="8 9">ATCC 6013</strain>
    </source>
</reference>
<dbReference type="PATRIC" id="fig|1262449.3.peg.1912"/>
<evidence type="ECO:0000256" key="2">
    <source>
        <dbReference type="ARBA" id="ARBA00022840"/>
    </source>
</evidence>
<evidence type="ECO:0000256" key="3">
    <source>
        <dbReference type="ARBA" id="ARBA00023015"/>
    </source>
</evidence>
<keyword evidence="3" id="KW-0805">Transcription regulation</keyword>
<keyword evidence="10" id="KW-1185">Reference proteome</keyword>
<dbReference type="PROSITE" id="PS50045">
    <property type="entry name" value="SIGMA54_INTERACT_4"/>
    <property type="match status" value="1"/>
</dbReference>
<feature type="domain" description="Sigma-54 factor interaction" evidence="6">
    <location>
        <begin position="335"/>
        <end position="557"/>
    </location>
</feature>
<dbReference type="PROSITE" id="PS00675">
    <property type="entry name" value="SIGMA54_INTERACT_1"/>
    <property type="match status" value="1"/>
</dbReference>
<dbReference type="PANTHER" id="PTHR32071:SF57">
    <property type="entry name" value="C4-DICARBOXYLATE TRANSPORT TRANSCRIPTIONAL REGULATORY PROTEIN DCTD"/>
    <property type="match status" value="1"/>
</dbReference>
<reference evidence="8" key="2">
    <citation type="submission" date="2015-10" db="EMBL/GenBank/DDBJ databases">
        <title>Improved Draft Genome Sequence of Clostridium pasteurianum Strain ATCC 6013 (DSM 525) Using a Hybrid Next-Generation Sequencing Approach.</title>
        <authorList>
            <person name="Pyne M.E."/>
            <person name="Utturkar S.M."/>
            <person name="Brown S.D."/>
            <person name="Moo-Young M."/>
            <person name="Chung D.A."/>
            <person name="Chou P.C."/>
        </authorList>
    </citation>
    <scope>NUCLEOTIDE SEQUENCE</scope>
    <source>
        <strain evidence="8">ATCC 6013</strain>
    </source>
</reference>
<dbReference type="eggNOG" id="COG3829">
    <property type="taxonomic scope" value="Bacteria"/>
</dbReference>
<dbReference type="PANTHER" id="PTHR32071">
    <property type="entry name" value="TRANSCRIPTIONAL REGULATORY PROTEIN"/>
    <property type="match status" value="1"/>
</dbReference>
<dbReference type="Gene3D" id="1.10.8.60">
    <property type="match status" value="1"/>
</dbReference>
<dbReference type="Pfam" id="PF13188">
    <property type="entry name" value="PAS_8"/>
    <property type="match status" value="1"/>
</dbReference>
<dbReference type="InterPro" id="IPR013668">
    <property type="entry name" value="RNase_R_HTH_12"/>
</dbReference>
<evidence type="ECO:0000313" key="9">
    <source>
        <dbReference type="Proteomes" id="UP000028042"/>
    </source>
</evidence>
<dbReference type="CDD" id="cd00009">
    <property type="entry name" value="AAA"/>
    <property type="match status" value="1"/>
</dbReference>
<dbReference type="InterPro" id="IPR058031">
    <property type="entry name" value="AAA_lid_NorR"/>
</dbReference>
<evidence type="ECO:0000256" key="5">
    <source>
        <dbReference type="ARBA" id="ARBA00023163"/>
    </source>
</evidence>
<dbReference type="Gene3D" id="1.10.10.10">
    <property type="entry name" value="Winged helix-like DNA-binding domain superfamily/Winged helix DNA-binding domain"/>
    <property type="match status" value="1"/>
</dbReference>
<keyword evidence="1" id="KW-0547">Nucleotide-binding</keyword>
<dbReference type="KEGG" id="cpat:CLPA_c10550"/>
<evidence type="ECO:0000259" key="6">
    <source>
        <dbReference type="PROSITE" id="PS50045"/>
    </source>
</evidence>
<dbReference type="AlphaFoldDB" id="A0A0H3J820"/>
<proteinExistence type="predicted"/>
<dbReference type="InterPro" id="IPR025662">
    <property type="entry name" value="Sigma_54_int_dom_ATP-bd_1"/>
</dbReference>
<dbReference type="SUPFAM" id="SSF52540">
    <property type="entry name" value="P-loop containing nucleoside triphosphate hydrolases"/>
    <property type="match status" value="1"/>
</dbReference>
<name>A0A0H3J820_CLOPA</name>
<dbReference type="Proteomes" id="UP000028042">
    <property type="component" value="Unassembled WGS sequence"/>
</dbReference>
<evidence type="ECO:0000313" key="7">
    <source>
        <dbReference type="EMBL" id="AJA51143.1"/>
    </source>
</evidence>
<dbReference type="GO" id="GO:0003677">
    <property type="term" value="F:DNA binding"/>
    <property type="evidence" value="ECO:0007669"/>
    <property type="project" value="UniProtKB-KW"/>
</dbReference>
<dbReference type="InterPro" id="IPR035965">
    <property type="entry name" value="PAS-like_dom_sf"/>
</dbReference>
<dbReference type="InterPro" id="IPR036388">
    <property type="entry name" value="WH-like_DNA-bd_sf"/>
</dbReference>
<sequence length="675" mass="77993">MKNIAVITDSNSKLALFLKDNLEEIFKGFVNINNYYLSEMKEGFVIEDDLVLVMIEERIINIRNYVKEISRIMVVQRTIREKDVYKIFSIPEGMDVLVVNDNKETTLQTISLLYEIGINHLNFIPYYDKREYPNIKVAITPGEINKVPEYIEKIVDIGDRCIDFLTFMKIINRLEIDNDIIQNRLIKYSDTIINIASGIKEQYRELYSKNLEMKTVLNQLSEGIVLANKDGKITVCNNSALKMFDMMEGILNKNIYDVFRDDFKIVLQKKTLKDEVFRFGNRYLNINKRIINYLGMENGILINIREITEIKKLEQNLSSKLRERGQIARYSFKDILTQSSNMKECIRIAKKIADSDLTVLITGESGTGKELLAQSIHNESKRKNQPFIAVNCAAMPENLLESELFGYDRGAFTGALKEGKKGLFEAANNGTIFLDEIGDMPLHLQTRLLRILQEKQVMRIGSDKVIDIDIRVVAATNKNLHNLIEGGDFREDLYYRINVLPILIPPLRERKEDVMLLLKHFLKNKYEFSIEAKKIIEEYNWPGNIRELMNISSYINLMSSGKEVTEKSLPFYIINNSDDFSKEIDILDKKLGYDKYFYILKSIKKLNAENISAGRSNIIEELKKENLNFTEAQVRYSLKLMNDMNIIDSKLGRGGSKISKKGEKILNRIINGMHG</sequence>
<keyword evidence="2" id="KW-0067">ATP-binding</keyword>
<organism evidence="7 10">
    <name type="scientific">Clostridium pasteurianum DSM 525 = ATCC 6013</name>
    <dbReference type="NCBI Taxonomy" id="1262449"/>
    <lineage>
        <taxon>Bacteria</taxon>
        <taxon>Bacillati</taxon>
        <taxon>Bacillota</taxon>
        <taxon>Clostridia</taxon>
        <taxon>Eubacteriales</taxon>
        <taxon>Clostridiaceae</taxon>
        <taxon>Clostridium</taxon>
    </lineage>
</organism>
<dbReference type="GeneID" id="93073251"/>
<accession>A0A0H3J820</accession>
<gene>
    <name evidence="7" type="primary">stc1</name>
    <name evidence="7" type="ORF">CLPA_c10550</name>
    <name evidence="8" type="ORF">CP6013_02097</name>
</gene>
<dbReference type="EMBL" id="JPGY02000001">
    <property type="protein sequence ID" value="KRU12849.1"/>
    <property type="molecule type" value="Genomic_DNA"/>
</dbReference>
<keyword evidence="4" id="KW-0238">DNA-binding</keyword>
<dbReference type="KEGG" id="cpae:CPAST_c10550"/>
<dbReference type="Proteomes" id="UP000030905">
    <property type="component" value="Chromosome"/>
</dbReference>
<dbReference type="GO" id="GO:0006355">
    <property type="term" value="P:regulation of DNA-templated transcription"/>
    <property type="evidence" value="ECO:0007669"/>
    <property type="project" value="InterPro"/>
</dbReference>
<evidence type="ECO:0000313" key="8">
    <source>
        <dbReference type="EMBL" id="KRU12849.1"/>
    </source>
</evidence>
<evidence type="ECO:0000256" key="1">
    <source>
        <dbReference type="ARBA" id="ARBA00022741"/>
    </source>
</evidence>